<feature type="non-terminal residue" evidence="2">
    <location>
        <position position="112"/>
    </location>
</feature>
<sequence>YGQIHCVIRELVQEKFGQEKWLEVLAKSGLDPLEHFLVFTRYDDSLTFQLVGAVSEHLDLPLNTVLQVFGGFFFTYCLRHGYDKMLKTLGGDIVSFIQNLDSLHALLALSYK</sequence>
<reference evidence="2 3" key="1">
    <citation type="journal article" date="2023" name="Sci. Data">
        <title>Genome assembly of the Korean intertidal mud-creeper Batillaria attramentaria.</title>
        <authorList>
            <person name="Patra A.K."/>
            <person name="Ho P.T."/>
            <person name="Jun S."/>
            <person name="Lee S.J."/>
            <person name="Kim Y."/>
            <person name="Won Y.J."/>
        </authorList>
    </citation>
    <scope>NUCLEOTIDE SEQUENCE [LARGE SCALE GENOMIC DNA]</scope>
    <source>
        <strain evidence="2">Wonlab-2016</strain>
    </source>
</reference>
<dbReference type="InterPro" id="IPR038158">
    <property type="entry name" value="H-NOX_domain_sf"/>
</dbReference>
<dbReference type="PANTHER" id="PTHR45655">
    <property type="entry name" value="GUANYLATE CYCLASE SOLUBLE SUBUNIT BETA-2"/>
    <property type="match status" value="1"/>
</dbReference>
<evidence type="ECO:0000313" key="3">
    <source>
        <dbReference type="Proteomes" id="UP001519460"/>
    </source>
</evidence>
<dbReference type="PANTHER" id="PTHR45655:SF13">
    <property type="entry name" value="SOLUBLE GUANYLATE CYCLASE GCY-32-RELATED"/>
    <property type="match status" value="1"/>
</dbReference>
<gene>
    <name evidence="2" type="ORF">BaRGS_00022002</name>
</gene>
<evidence type="ECO:0000313" key="2">
    <source>
        <dbReference type="EMBL" id="KAK7486718.1"/>
    </source>
</evidence>
<protein>
    <recommendedName>
        <fullName evidence="1">Heme NO-binding domain-containing protein</fullName>
    </recommendedName>
</protein>
<organism evidence="2 3">
    <name type="scientific">Batillaria attramentaria</name>
    <dbReference type="NCBI Taxonomy" id="370345"/>
    <lineage>
        <taxon>Eukaryota</taxon>
        <taxon>Metazoa</taxon>
        <taxon>Spiralia</taxon>
        <taxon>Lophotrochozoa</taxon>
        <taxon>Mollusca</taxon>
        <taxon>Gastropoda</taxon>
        <taxon>Caenogastropoda</taxon>
        <taxon>Sorbeoconcha</taxon>
        <taxon>Cerithioidea</taxon>
        <taxon>Batillariidae</taxon>
        <taxon>Batillaria</taxon>
    </lineage>
</organism>
<dbReference type="Gene3D" id="3.90.1520.10">
    <property type="entry name" value="H-NOX domain"/>
    <property type="match status" value="1"/>
</dbReference>
<dbReference type="InterPro" id="IPR011644">
    <property type="entry name" value="Heme_NO-bd"/>
</dbReference>
<dbReference type="InterPro" id="IPR024096">
    <property type="entry name" value="NO_sig/Golgi_transp_ligand-bd"/>
</dbReference>
<feature type="domain" description="Heme NO-binding" evidence="1">
    <location>
        <begin position="1"/>
        <end position="112"/>
    </location>
</feature>
<dbReference type="EMBL" id="JACVVK020000174">
    <property type="protein sequence ID" value="KAK7486718.1"/>
    <property type="molecule type" value="Genomic_DNA"/>
</dbReference>
<feature type="non-terminal residue" evidence="2">
    <location>
        <position position="1"/>
    </location>
</feature>
<evidence type="ECO:0000259" key="1">
    <source>
        <dbReference type="Pfam" id="PF07700"/>
    </source>
</evidence>
<comment type="caution">
    <text evidence="2">The sequence shown here is derived from an EMBL/GenBank/DDBJ whole genome shotgun (WGS) entry which is preliminary data.</text>
</comment>
<dbReference type="AlphaFoldDB" id="A0ABD0KI30"/>
<keyword evidence="3" id="KW-1185">Reference proteome</keyword>
<accession>A0ABD0KI30</accession>
<name>A0ABD0KI30_9CAEN</name>
<dbReference type="Pfam" id="PF07700">
    <property type="entry name" value="HNOB"/>
    <property type="match status" value="1"/>
</dbReference>
<dbReference type="Proteomes" id="UP001519460">
    <property type="component" value="Unassembled WGS sequence"/>
</dbReference>
<proteinExistence type="predicted"/>
<dbReference type="SUPFAM" id="SSF111126">
    <property type="entry name" value="Ligand-binding domain in the NO signalling and Golgi transport"/>
    <property type="match status" value="1"/>
</dbReference>